<dbReference type="Proteomes" id="UP000283509">
    <property type="component" value="Unassembled WGS sequence"/>
</dbReference>
<evidence type="ECO:0000313" key="2">
    <source>
        <dbReference type="EMBL" id="ROT63891.1"/>
    </source>
</evidence>
<feature type="region of interest" description="Disordered" evidence="1">
    <location>
        <begin position="371"/>
        <end position="409"/>
    </location>
</feature>
<gene>
    <name evidence="2" type="ORF">C7M84_018180</name>
</gene>
<feature type="region of interest" description="Disordered" evidence="1">
    <location>
        <begin position="322"/>
        <end position="344"/>
    </location>
</feature>
<accession>A0A423SI58</accession>
<dbReference type="AlphaFoldDB" id="A0A423SI58"/>
<keyword evidence="3" id="KW-1185">Reference proteome</keyword>
<reference evidence="2 3" key="2">
    <citation type="submission" date="2019-01" db="EMBL/GenBank/DDBJ databases">
        <title>The decoding of complex shrimp genome reveals the adaptation for benthos swimmer, frequently molting mechanism and breeding impact on genome.</title>
        <authorList>
            <person name="Sun Y."/>
            <person name="Gao Y."/>
            <person name="Yu Y."/>
        </authorList>
    </citation>
    <scope>NUCLEOTIDE SEQUENCE [LARGE SCALE GENOMIC DNA]</scope>
    <source>
        <tissue evidence="2">Muscle</tissue>
    </source>
</reference>
<sequence length="488" mass="52627">MNIESEFLLDILVVLESLTLLLRPISSSLPPPISPSFPLLSSPVLLFPLPLSISLTHSSPFPSPLFLFSFDSSPPLSSIPFGSPPTLSFFPFSFPFFPLLFFSYSPLLMHYLRLSPPVHLPLPELFFSFSFPLFSSSLPFLSPLTSYFPLLLLFPNSAHPLLPPSIFLLLFSFSHLSPSSPLTSFSLPFLFFPSSSSFLLTHLPSLPPSLPLHLLSFPLCLSTSSASFFPPRPSHPLSPLSILSPRPFPSVPPSFSSVIPLPSLFPLPLCPSPPLSLCPPTSRPSSLPLSIPSQSLPFPSPLPVPLPSLPCPSSLPSSPCPSSLPLFPSPSPSSPTAPSATPHSSAYIKRNQPRYGALPGFSFVDSHNFRRSRTLPPDAPVAEHRETAGERSGEGEKNKQGEQSDASGLKHLVGKDTAWAAGPYGLRAIFYASWESSASEQATVFLLVTWSCEQEERIVGVSILSTSSLTPFLSQGSNACKGRGCSAR</sequence>
<dbReference type="EMBL" id="QCYY01003359">
    <property type="protein sequence ID" value="ROT63891.1"/>
    <property type="molecule type" value="Genomic_DNA"/>
</dbReference>
<protein>
    <submittedName>
        <fullName evidence="2">Uncharacterized protein</fullName>
    </submittedName>
</protein>
<reference evidence="2 3" key="1">
    <citation type="submission" date="2018-04" db="EMBL/GenBank/DDBJ databases">
        <authorList>
            <person name="Zhang X."/>
            <person name="Yuan J."/>
            <person name="Li F."/>
            <person name="Xiang J."/>
        </authorList>
    </citation>
    <scope>NUCLEOTIDE SEQUENCE [LARGE SCALE GENOMIC DNA]</scope>
    <source>
        <tissue evidence="2">Muscle</tissue>
    </source>
</reference>
<comment type="caution">
    <text evidence="2">The sequence shown here is derived from an EMBL/GenBank/DDBJ whole genome shotgun (WGS) entry which is preliminary data.</text>
</comment>
<evidence type="ECO:0000313" key="3">
    <source>
        <dbReference type="Proteomes" id="UP000283509"/>
    </source>
</evidence>
<organism evidence="2 3">
    <name type="scientific">Penaeus vannamei</name>
    <name type="common">Whiteleg shrimp</name>
    <name type="synonym">Litopenaeus vannamei</name>
    <dbReference type="NCBI Taxonomy" id="6689"/>
    <lineage>
        <taxon>Eukaryota</taxon>
        <taxon>Metazoa</taxon>
        <taxon>Ecdysozoa</taxon>
        <taxon>Arthropoda</taxon>
        <taxon>Crustacea</taxon>
        <taxon>Multicrustacea</taxon>
        <taxon>Malacostraca</taxon>
        <taxon>Eumalacostraca</taxon>
        <taxon>Eucarida</taxon>
        <taxon>Decapoda</taxon>
        <taxon>Dendrobranchiata</taxon>
        <taxon>Penaeoidea</taxon>
        <taxon>Penaeidae</taxon>
        <taxon>Penaeus</taxon>
    </lineage>
</organism>
<feature type="compositionally biased region" description="Basic and acidic residues" evidence="1">
    <location>
        <begin position="381"/>
        <end position="402"/>
    </location>
</feature>
<proteinExistence type="predicted"/>
<name>A0A423SI58_PENVA</name>
<evidence type="ECO:0000256" key="1">
    <source>
        <dbReference type="SAM" id="MobiDB-lite"/>
    </source>
</evidence>